<dbReference type="Proteomes" id="UP000321026">
    <property type="component" value="Unassembled WGS sequence"/>
</dbReference>
<dbReference type="GO" id="GO:0016832">
    <property type="term" value="F:aldehyde-lyase activity"/>
    <property type="evidence" value="ECO:0007669"/>
    <property type="project" value="InterPro"/>
</dbReference>
<dbReference type="Pfam" id="PF01116">
    <property type="entry name" value="F_bP_aldolase"/>
    <property type="match status" value="1"/>
</dbReference>
<accession>A0A5C7J402</accession>
<gene>
    <name evidence="1" type="ORF">E6Q11_05340</name>
</gene>
<sequence>MSYILAQNMESNTDIDALTYTATLSDNSDERLAAQKRIRELGRELGIFSASMHNIYSAFGRGELSGFTVPAMNVRMLTYDFAHRAFLLAIKHNIGCMIFELANTEQQYTNQPPSEYSASIIAGAIRARYKGPVFIQGDHYQMKADIFKQSPEKEIERVKNLIDRSLEGDFFNIDIDGSTLVDLSKTNLDEQQKNNYEMTALMTRYIREKQPKDIMVSIGGEIGHIGGINSTVEDFEAFMKGYKPLLGDVPGISKVAIQTGTSHGGVPLPDGTIAEVDIDFDAIHKIGDVARNVYGLGGPVQHGASTLPASLFNEFPKHNTLEIHLATEFQNIVYAHMNNNLKEKMWAWLRENAREELKEGMTDEQFIYKSRKKAWGNFKKDMWNLPQEEKTAMLDALTEKLESLFNSLQVLNTKDAVARFI</sequence>
<comment type="caution">
    <text evidence="1">The sequence shown here is derived from an EMBL/GenBank/DDBJ whole genome shotgun (WGS) entry which is preliminary data.</text>
</comment>
<dbReference type="GO" id="GO:0005975">
    <property type="term" value="P:carbohydrate metabolic process"/>
    <property type="evidence" value="ECO:0007669"/>
    <property type="project" value="InterPro"/>
</dbReference>
<dbReference type="PANTHER" id="PTHR30304">
    <property type="entry name" value="D-TAGATOSE-1,6-BISPHOSPHATE ALDOLASE"/>
    <property type="match status" value="1"/>
</dbReference>
<organism evidence="1 2">
    <name type="scientific">Candidatus Dojkabacteria bacterium</name>
    <dbReference type="NCBI Taxonomy" id="2099670"/>
    <lineage>
        <taxon>Bacteria</taxon>
        <taxon>Candidatus Dojkabacteria</taxon>
    </lineage>
</organism>
<dbReference type="EMBL" id="SSDS01000084">
    <property type="protein sequence ID" value="TXG76109.1"/>
    <property type="molecule type" value="Genomic_DNA"/>
</dbReference>
<dbReference type="AlphaFoldDB" id="A0A5C7J402"/>
<dbReference type="GO" id="GO:0008270">
    <property type="term" value="F:zinc ion binding"/>
    <property type="evidence" value="ECO:0007669"/>
    <property type="project" value="InterPro"/>
</dbReference>
<dbReference type="SUPFAM" id="SSF51569">
    <property type="entry name" value="Aldolase"/>
    <property type="match status" value="1"/>
</dbReference>
<dbReference type="Gene3D" id="3.20.20.70">
    <property type="entry name" value="Aldolase class I"/>
    <property type="match status" value="1"/>
</dbReference>
<dbReference type="PANTHER" id="PTHR30304:SF0">
    <property type="entry name" value="D-TAGATOSE-1,6-BISPHOSPHATE ALDOLASE SUBUNIT GATY-RELATED"/>
    <property type="match status" value="1"/>
</dbReference>
<protein>
    <submittedName>
        <fullName evidence="1">Aldolase</fullName>
    </submittedName>
</protein>
<dbReference type="InterPro" id="IPR013785">
    <property type="entry name" value="Aldolase_TIM"/>
</dbReference>
<proteinExistence type="predicted"/>
<evidence type="ECO:0000313" key="1">
    <source>
        <dbReference type="EMBL" id="TXG76109.1"/>
    </source>
</evidence>
<reference evidence="1 2" key="1">
    <citation type="submission" date="2018-09" db="EMBL/GenBank/DDBJ databases">
        <title>Metagenome Assembled Genomes from an Advanced Water Purification Facility.</title>
        <authorList>
            <person name="Stamps B.W."/>
            <person name="Spear J.R."/>
        </authorList>
    </citation>
    <scope>NUCLEOTIDE SEQUENCE [LARGE SCALE GENOMIC DNA]</scope>
    <source>
        <strain evidence="1">Bin_63_2</strain>
    </source>
</reference>
<evidence type="ECO:0000313" key="2">
    <source>
        <dbReference type="Proteomes" id="UP000321026"/>
    </source>
</evidence>
<name>A0A5C7J402_9BACT</name>
<dbReference type="InterPro" id="IPR050246">
    <property type="entry name" value="Class_II_FBP_aldolase"/>
</dbReference>
<dbReference type="InterPro" id="IPR000771">
    <property type="entry name" value="FBA_II"/>
</dbReference>